<protein>
    <submittedName>
        <fullName evidence="1">Uncharacterized protein</fullName>
    </submittedName>
</protein>
<organism evidence="1 2">
    <name type="scientific">Actinacidiphila polyblastidii</name>
    <dbReference type="NCBI Taxonomy" id="3110430"/>
    <lineage>
        <taxon>Bacteria</taxon>
        <taxon>Bacillati</taxon>
        <taxon>Actinomycetota</taxon>
        <taxon>Actinomycetes</taxon>
        <taxon>Kitasatosporales</taxon>
        <taxon>Streptomycetaceae</taxon>
        <taxon>Actinacidiphila</taxon>
    </lineage>
</organism>
<accession>A0ABU7P587</accession>
<gene>
    <name evidence="1" type="ORF">V2S66_03130</name>
</gene>
<comment type="caution">
    <text evidence="1">The sequence shown here is derived from an EMBL/GenBank/DDBJ whole genome shotgun (WGS) entry which is preliminary data.</text>
</comment>
<dbReference type="RefSeq" id="WP_330792853.1">
    <property type="nucleotide sequence ID" value="NZ_JAZEWV010000002.1"/>
</dbReference>
<evidence type="ECO:0000313" key="2">
    <source>
        <dbReference type="Proteomes" id="UP001344658"/>
    </source>
</evidence>
<keyword evidence="2" id="KW-1185">Reference proteome</keyword>
<dbReference type="EMBL" id="JAZEWV010000002">
    <property type="protein sequence ID" value="MEE4540960.1"/>
    <property type="molecule type" value="Genomic_DNA"/>
</dbReference>
<name>A0ABU7P587_9ACTN</name>
<evidence type="ECO:0000313" key="1">
    <source>
        <dbReference type="EMBL" id="MEE4540960.1"/>
    </source>
</evidence>
<proteinExistence type="predicted"/>
<reference evidence="1 2" key="1">
    <citation type="submission" date="2023-12" db="EMBL/GenBank/DDBJ databases">
        <title>Streptomyces sp. V4-01.</title>
        <authorList>
            <person name="Somphong A."/>
            <person name="Phongsopitanun W."/>
        </authorList>
    </citation>
    <scope>NUCLEOTIDE SEQUENCE [LARGE SCALE GENOMIC DNA]</scope>
    <source>
        <strain evidence="1 2">V4-01</strain>
    </source>
</reference>
<dbReference type="Proteomes" id="UP001344658">
    <property type="component" value="Unassembled WGS sequence"/>
</dbReference>
<sequence length="147" mass="15821">MTSTDQPYTDADLRHEAARQLAAWAEHVDSLSVSEQMADTVVPSTDTDTCSRQTWNELLVAPTPDDEYKDFDTAREKVHALISGAADLSEWAVNLGADGLDPTGHVLKVGSASTQIARIHFAFAPDLDETARRGLVEGLGQAIADSL</sequence>